<protein>
    <submittedName>
        <fullName evidence="3">Ribonuclease HI family protein</fullName>
    </submittedName>
</protein>
<dbReference type="PROSITE" id="PS50879">
    <property type="entry name" value="RNASE_H_1"/>
    <property type="match status" value="1"/>
</dbReference>
<dbReference type="CDD" id="cd09279">
    <property type="entry name" value="RNase_HI_like"/>
    <property type="match status" value="1"/>
</dbReference>
<keyword evidence="1" id="KW-0175">Coiled coil</keyword>
<evidence type="ECO:0000256" key="1">
    <source>
        <dbReference type="SAM" id="Coils"/>
    </source>
</evidence>
<evidence type="ECO:0000259" key="2">
    <source>
        <dbReference type="PROSITE" id="PS50879"/>
    </source>
</evidence>
<dbReference type="SUPFAM" id="SSF53098">
    <property type="entry name" value="Ribonuclease H-like"/>
    <property type="match status" value="1"/>
</dbReference>
<dbReference type="GO" id="GO:0004523">
    <property type="term" value="F:RNA-DNA hybrid ribonuclease activity"/>
    <property type="evidence" value="ECO:0007669"/>
    <property type="project" value="InterPro"/>
</dbReference>
<feature type="domain" description="RNase H type-1" evidence="2">
    <location>
        <begin position="1"/>
        <end position="131"/>
    </location>
</feature>
<dbReference type="Gene3D" id="3.30.420.10">
    <property type="entry name" value="Ribonuclease H-like superfamily/Ribonuclease H"/>
    <property type="match status" value="1"/>
</dbReference>
<dbReference type="RefSeq" id="WP_252767208.1">
    <property type="nucleotide sequence ID" value="NZ_CP097119.1"/>
</dbReference>
<sequence>MYIKVYSDAAEQPQTQQCSAGVLIIVNHKQYPVKRLLNATDNHEAEFQACELALKTLQQQLTTAEQHTAIVNYYTDSKIVADSIQKNYAKHYQEYVDCIQQLQQSFSMFFVNWIPDRDNQGAHQLALQALHRSERK</sequence>
<dbReference type="Pfam" id="PF13456">
    <property type="entry name" value="RVT_3"/>
    <property type="match status" value="1"/>
</dbReference>
<evidence type="ECO:0000313" key="4">
    <source>
        <dbReference type="Proteomes" id="UP001055911"/>
    </source>
</evidence>
<dbReference type="GO" id="GO:0003676">
    <property type="term" value="F:nucleic acid binding"/>
    <property type="evidence" value="ECO:0007669"/>
    <property type="project" value="InterPro"/>
</dbReference>
<organism evidence="3 4">
    <name type="scientific">Fructilactobacillus cliffordii</name>
    <dbReference type="NCBI Taxonomy" id="2940299"/>
    <lineage>
        <taxon>Bacteria</taxon>
        <taxon>Bacillati</taxon>
        <taxon>Bacillota</taxon>
        <taxon>Bacilli</taxon>
        <taxon>Lactobacillales</taxon>
        <taxon>Lactobacillaceae</taxon>
        <taxon>Fructilactobacillus</taxon>
    </lineage>
</organism>
<reference evidence="3" key="1">
    <citation type="submission" date="2022-05" db="EMBL/GenBank/DDBJ databases">
        <authorList>
            <person name="Oliphant S.A."/>
            <person name="Watson-Haigh N.S."/>
            <person name="Sumby K.M."/>
            <person name="Gardner J.M."/>
            <person name="Jiranek V."/>
        </authorList>
    </citation>
    <scope>NUCLEOTIDE SEQUENCE</scope>
    <source>
        <strain evidence="3">KI4_B1</strain>
    </source>
</reference>
<gene>
    <name evidence="3" type="ORF">M3M40_02400</name>
</gene>
<dbReference type="InterPro" id="IPR036397">
    <property type="entry name" value="RNaseH_sf"/>
</dbReference>
<feature type="coiled-coil region" evidence="1">
    <location>
        <begin position="40"/>
        <end position="67"/>
    </location>
</feature>
<proteinExistence type="predicted"/>
<dbReference type="Proteomes" id="UP001055911">
    <property type="component" value="Chromosome"/>
</dbReference>
<evidence type="ECO:0000313" key="3">
    <source>
        <dbReference type="EMBL" id="USS89659.1"/>
    </source>
</evidence>
<dbReference type="EMBL" id="CP097119">
    <property type="protein sequence ID" value="USS89659.1"/>
    <property type="molecule type" value="Genomic_DNA"/>
</dbReference>
<accession>A0A9Q9E397</accession>
<dbReference type="InterPro" id="IPR012337">
    <property type="entry name" value="RNaseH-like_sf"/>
</dbReference>
<name>A0A9Q9E397_9LACO</name>
<keyword evidence="4" id="KW-1185">Reference proteome</keyword>
<dbReference type="InterPro" id="IPR002156">
    <property type="entry name" value="RNaseH_domain"/>
</dbReference>
<dbReference type="AlphaFoldDB" id="A0A9Q9E397"/>